<dbReference type="Proteomes" id="UP000662939">
    <property type="component" value="Chromosome"/>
</dbReference>
<name>A0A895XR27_9ACTN</name>
<evidence type="ECO:0000313" key="4">
    <source>
        <dbReference type="Proteomes" id="UP000662939"/>
    </source>
</evidence>
<dbReference type="Pfam" id="PF07510">
    <property type="entry name" value="GmrSD_C"/>
    <property type="match status" value="1"/>
</dbReference>
<evidence type="ECO:0000256" key="1">
    <source>
        <dbReference type="SAM" id="SignalP"/>
    </source>
</evidence>
<organism evidence="3 4">
    <name type="scientific">Natronoglycomyces albus</name>
    <dbReference type="NCBI Taxonomy" id="2811108"/>
    <lineage>
        <taxon>Bacteria</taxon>
        <taxon>Bacillati</taxon>
        <taxon>Actinomycetota</taxon>
        <taxon>Actinomycetes</taxon>
        <taxon>Glycomycetales</taxon>
        <taxon>Glycomycetaceae</taxon>
        <taxon>Natronoglycomyces</taxon>
    </lineage>
</organism>
<dbReference type="PANTHER" id="PTHR24094:SF15">
    <property type="entry name" value="AMP-DEPENDENT SYNTHETASE_LIGASE DOMAIN-CONTAINING PROTEIN-RELATED"/>
    <property type="match status" value="1"/>
</dbReference>
<dbReference type="KEGG" id="nav:JQS30_09410"/>
<keyword evidence="4" id="KW-1185">Reference proteome</keyword>
<feature type="signal peptide" evidence="1">
    <location>
        <begin position="1"/>
        <end position="32"/>
    </location>
</feature>
<keyword evidence="3" id="KW-0255">Endonuclease</keyword>
<dbReference type="AlphaFoldDB" id="A0A895XR27"/>
<accession>A0A895XR27</accession>
<reference evidence="3" key="1">
    <citation type="submission" date="2021-02" db="EMBL/GenBank/DDBJ databases">
        <title>Natronoglycomyces albus gen. nov., sp. nov, a haloalkaliphilic actinobacterium from a soda solonchak soil.</title>
        <authorList>
            <person name="Sorokin D.Y."/>
            <person name="Khijniak T.V."/>
            <person name="Zakharycheva A.P."/>
            <person name="Boueva O.V."/>
            <person name="Ariskina E.V."/>
            <person name="Hahnke R.L."/>
            <person name="Bunk B."/>
            <person name="Sproer C."/>
            <person name="Schumann P."/>
            <person name="Evtushenko L.I."/>
            <person name="Kublanov I.V."/>
        </authorList>
    </citation>
    <scope>NUCLEOTIDE SEQUENCE</scope>
    <source>
        <strain evidence="3">DSM 106290</strain>
    </source>
</reference>
<proteinExistence type="predicted"/>
<dbReference type="PANTHER" id="PTHR24094">
    <property type="entry name" value="SECRETED PROTEIN"/>
    <property type="match status" value="1"/>
</dbReference>
<dbReference type="GO" id="GO:0004519">
    <property type="term" value="F:endonuclease activity"/>
    <property type="evidence" value="ECO:0007669"/>
    <property type="project" value="UniProtKB-KW"/>
</dbReference>
<gene>
    <name evidence="3" type="ORF">JQS30_09410</name>
</gene>
<keyword evidence="3" id="KW-0378">Hydrolase</keyword>
<keyword evidence="1" id="KW-0732">Signal</keyword>
<keyword evidence="3" id="KW-0540">Nuclease</keyword>
<evidence type="ECO:0000313" key="3">
    <source>
        <dbReference type="EMBL" id="QSB04038.1"/>
    </source>
</evidence>
<dbReference type="InterPro" id="IPR011089">
    <property type="entry name" value="GmrSD_C"/>
</dbReference>
<feature type="domain" description="GmrSD restriction endonucleases C-terminal" evidence="2">
    <location>
        <begin position="123"/>
        <end position="222"/>
    </location>
</feature>
<evidence type="ECO:0000259" key="2">
    <source>
        <dbReference type="Pfam" id="PF07510"/>
    </source>
</evidence>
<dbReference type="EMBL" id="CP070496">
    <property type="protein sequence ID" value="QSB04038.1"/>
    <property type="molecule type" value="Genomic_DNA"/>
</dbReference>
<feature type="chain" id="PRO_5034734795" evidence="1">
    <location>
        <begin position="33"/>
        <end position="230"/>
    </location>
</feature>
<protein>
    <submittedName>
        <fullName evidence="3">HNH endonuclease</fullName>
    </submittedName>
</protein>
<sequence>MKRRLPRFWASIAATFGAVVLATSLATAPAAAEYTPTTANDGYSVASIPPGIPTLSQAQSQLNGLTVEPEGSRDGYSRDLFPHWRVVESPCTARQYVLVRDGSNVQTDSNCQPTSGSWFSEFDGETTTNAGDFDIDHMVPLAEAWRSGAASWTTAERAEFANDVNSSALWAVSRSSNASKGDRDPAEWMPPRTAIHCDYAKSWINVKHLYDLSVDAAERSALQSTLDTAC</sequence>
<dbReference type="RefSeq" id="WP_213170037.1">
    <property type="nucleotide sequence ID" value="NZ_CP070496.1"/>
</dbReference>